<evidence type="ECO:0000313" key="1">
    <source>
        <dbReference type="EnsemblPlants" id="OBART05G12020.1"/>
    </source>
</evidence>
<reference evidence="1" key="2">
    <citation type="submission" date="2015-03" db="UniProtKB">
        <authorList>
            <consortium name="EnsemblPlants"/>
        </authorList>
    </citation>
    <scope>IDENTIFICATION</scope>
</reference>
<dbReference type="Proteomes" id="UP000026960">
    <property type="component" value="Chromosome 5"/>
</dbReference>
<protein>
    <submittedName>
        <fullName evidence="1">Uncharacterized protein</fullName>
    </submittedName>
</protein>
<dbReference type="PaxDb" id="65489-OBART05G12020.1"/>
<organism evidence="1">
    <name type="scientific">Oryza barthii</name>
    <dbReference type="NCBI Taxonomy" id="65489"/>
    <lineage>
        <taxon>Eukaryota</taxon>
        <taxon>Viridiplantae</taxon>
        <taxon>Streptophyta</taxon>
        <taxon>Embryophyta</taxon>
        <taxon>Tracheophyta</taxon>
        <taxon>Spermatophyta</taxon>
        <taxon>Magnoliopsida</taxon>
        <taxon>Liliopsida</taxon>
        <taxon>Poales</taxon>
        <taxon>Poaceae</taxon>
        <taxon>BOP clade</taxon>
        <taxon>Oryzoideae</taxon>
        <taxon>Oryzeae</taxon>
        <taxon>Oryzinae</taxon>
        <taxon>Oryza</taxon>
    </lineage>
</organism>
<sequence length="76" mass="8854">MSIRKFMYENIQTTTTTGFGVSPKFHKKDLAESYVSLEAISRLYWTKKARHSILLQQSHACGMSWFKLYRGHQLVA</sequence>
<reference evidence="1" key="1">
    <citation type="journal article" date="2009" name="Rice">
        <title>De Novo Next Generation Sequencing of Plant Genomes.</title>
        <authorList>
            <person name="Rounsley S."/>
            <person name="Marri P.R."/>
            <person name="Yu Y."/>
            <person name="He R."/>
            <person name="Sisneros N."/>
            <person name="Goicoechea J.L."/>
            <person name="Lee S.J."/>
            <person name="Angelova A."/>
            <person name="Kudrna D."/>
            <person name="Luo M."/>
            <person name="Affourtit J."/>
            <person name="Desany B."/>
            <person name="Knight J."/>
            <person name="Niazi F."/>
            <person name="Egholm M."/>
            <person name="Wing R.A."/>
        </authorList>
    </citation>
    <scope>NUCLEOTIDE SEQUENCE [LARGE SCALE GENOMIC DNA]</scope>
    <source>
        <strain evidence="1">cv. IRGC 105608</strain>
    </source>
</reference>
<dbReference type="HOGENOM" id="CLU_2658408_0_0_1"/>
<keyword evidence="2" id="KW-1185">Reference proteome</keyword>
<accession>A0A0D3G659</accession>
<dbReference type="Gramene" id="OBART05G12020.1">
    <property type="protein sequence ID" value="OBART05G12020.1"/>
    <property type="gene ID" value="OBART05G12020"/>
</dbReference>
<dbReference type="EnsemblPlants" id="OBART05G12020.1">
    <property type="protein sequence ID" value="OBART05G12020.1"/>
    <property type="gene ID" value="OBART05G12020"/>
</dbReference>
<name>A0A0D3G659_9ORYZ</name>
<evidence type="ECO:0000313" key="2">
    <source>
        <dbReference type="Proteomes" id="UP000026960"/>
    </source>
</evidence>
<dbReference type="AlphaFoldDB" id="A0A0D3G659"/>
<proteinExistence type="predicted"/>